<comment type="caution">
    <text evidence="2">The sequence shown here is derived from an EMBL/GenBank/DDBJ whole genome shotgun (WGS) entry which is preliminary data.</text>
</comment>
<evidence type="ECO:0000313" key="3">
    <source>
        <dbReference type="Proteomes" id="UP000675409"/>
    </source>
</evidence>
<accession>A0ABS1LLI2</accession>
<name>A0ABS1LLI2_9MICO</name>
<gene>
    <name evidence="2" type="ORF">HGK34_11540</name>
</gene>
<protein>
    <submittedName>
        <fullName evidence="2">Bacteriocin biosynthesis protein</fullName>
    </submittedName>
</protein>
<proteinExistence type="predicted"/>
<feature type="domain" description="Thiopeptide-type bacteriocin biosynthesis" evidence="1">
    <location>
        <begin position="72"/>
        <end position="321"/>
    </location>
</feature>
<organism evidence="2 3">
    <name type="scientific">Myceligenerans indicum</name>
    <dbReference type="NCBI Taxonomy" id="2593663"/>
    <lineage>
        <taxon>Bacteria</taxon>
        <taxon>Bacillati</taxon>
        <taxon>Actinomycetota</taxon>
        <taxon>Actinomycetes</taxon>
        <taxon>Micrococcales</taxon>
        <taxon>Promicromonosporaceae</taxon>
        <taxon>Myceligenerans</taxon>
    </lineage>
</organism>
<keyword evidence="3" id="KW-1185">Reference proteome</keyword>
<evidence type="ECO:0000259" key="1">
    <source>
        <dbReference type="Pfam" id="PF14028"/>
    </source>
</evidence>
<dbReference type="RefSeq" id="WP_201847340.1">
    <property type="nucleotide sequence ID" value="NZ_JABBYC010000018.1"/>
</dbReference>
<dbReference type="InterPro" id="IPR023809">
    <property type="entry name" value="Thiopep_bacteriocin_synth_dom"/>
</dbReference>
<sequence>MTTHELTARSMAAAAGDLGSGNLENAVLAHLTGTDAITAARLAGTSAERLARAATRYRTAGRAALAPAPSGWAQVNLKFTDYAAAETVFRAGLSPVMQEPWWFVRKAPCWRLRYRLPDESAAMPNDLHAALDAMIADGALGQWTQAPYEPETAAFGGREGLAAVHAIHVADAVGLFTYLDAAAADRACDGLGRSVASLMVLSHLMRAAGVEWNEQGDVWARVQAQRPPARATDEQIAKLAAKARTALAADLTHLIADEPRFSGLSTWATGMQNAGEQLAAVVREGRLQAGVRTVLARVVAFCWNRAGFTTDQQAVWARAARLAILE</sequence>
<dbReference type="Proteomes" id="UP000675409">
    <property type="component" value="Unassembled WGS sequence"/>
</dbReference>
<reference evidence="2 3" key="1">
    <citation type="journal article" date="2021" name="Arch. Microbiol.">
        <title>Myceligenerans indicum sp. nov., an actinobacterium isolated from mangrove sediment of Sundarbans, India.</title>
        <authorList>
            <person name="Asha K."/>
            <person name="Bhadury P."/>
        </authorList>
    </citation>
    <scope>NUCLEOTIDE SEQUENCE [LARGE SCALE GENOMIC DNA]</scope>
    <source>
        <strain evidence="2 3">I2</strain>
    </source>
</reference>
<dbReference type="NCBIfam" id="TIGR03891">
    <property type="entry name" value="thiopep_ocin"/>
    <property type="match status" value="1"/>
</dbReference>
<evidence type="ECO:0000313" key="2">
    <source>
        <dbReference type="EMBL" id="MBL0886903.1"/>
    </source>
</evidence>
<dbReference type="EMBL" id="JABBYC010000018">
    <property type="protein sequence ID" value="MBL0886903.1"/>
    <property type="molecule type" value="Genomic_DNA"/>
</dbReference>
<dbReference type="Pfam" id="PF14028">
    <property type="entry name" value="Lant_dehydr_C"/>
    <property type="match status" value="1"/>
</dbReference>